<evidence type="ECO:0000256" key="3">
    <source>
        <dbReference type="ARBA" id="ARBA00022525"/>
    </source>
</evidence>
<dbReference type="AlphaFoldDB" id="A0A0B2SKQ8"/>
<organism evidence="5">
    <name type="scientific">Glycine soja</name>
    <name type="common">Wild soybean</name>
    <dbReference type="NCBI Taxonomy" id="3848"/>
    <lineage>
        <taxon>Eukaryota</taxon>
        <taxon>Viridiplantae</taxon>
        <taxon>Streptophyta</taxon>
        <taxon>Embryophyta</taxon>
        <taxon>Tracheophyta</taxon>
        <taxon>Spermatophyta</taxon>
        <taxon>Magnoliopsida</taxon>
        <taxon>eudicotyledons</taxon>
        <taxon>Gunneridae</taxon>
        <taxon>Pentapetalae</taxon>
        <taxon>rosids</taxon>
        <taxon>fabids</taxon>
        <taxon>Fabales</taxon>
        <taxon>Fabaceae</taxon>
        <taxon>Papilionoideae</taxon>
        <taxon>50 kb inversion clade</taxon>
        <taxon>NPAAA clade</taxon>
        <taxon>indigoferoid/millettioid clade</taxon>
        <taxon>Phaseoleae</taxon>
        <taxon>Glycine</taxon>
        <taxon>Glycine subgen. Soja</taxon>
    </lineage>
</organism>
<dbReference type="InterPro" id="IPR004265">
    <property type="entry name" value="Dirigent"/>
</dbReference>
<dbReference type="InterPro" id="IPR044859">
    <property type="entry name" value="Allene_oxi_cyc_Dirigent"/>
</dbReference>
<sequence>MTTQFLILSLLISCHVLTATLAEETGFVGSLDRKALGLDKKDKVSHFRFYFHERFTGSNATSVTVVPPLPQYNSTTNFGVVGVTDKVGITDNALTVGPEPGSKVVGKIEGLYAGTSQSEFNLLIVVNFALTEGKYNGSTITVVGRNRLSLKIREMPVIGGSGVFKFATGYVETSTLYVDADRSTIQYNIYVSHY</sequence>
<evidence type="ECO:0000256" key="2">
    <source>
        <dbReference type="ARBA" id="ARBA00011738"/>
    </source>
</evidence>
<gene>
    <name evidence="5" type="ORF">glysoja_042934</name>
</gene>
<dbReference type="GO" id="GO:0009699">
    <property type="term" value="P:phenylpropanoid biosynthetic process"/>
    <property type="evidence" value="ECO:0007669"/>
    <property type="project" value="UniProtKB-ARBA"/>
</dbReference>
<dbReference type="EMBL" id="KN642781">
    <property type="protein sequence ID" value="KHN44904.1"/>
    <property type="molecule type" value="Genomic_DNA"/>
</dbReference>
<reference evidence="5" key="1">
    <citation type="submission" date="2014-07" db="EMBL/GenBank/DDBJ databases">
        <title>Identification of a novel salt tolerance gene in wild soybean by whole-genome sequencing.</title>
        <authorList>
            <person name="Lam H.-M."/>
            <person name="Qi X."/>
            <person name="Li M.-W."/>
            <person name="Liu X."/>
            <person name="Xie M."/>
            <person name="Ni M."/>
            <person name="Xu X."/>
        </authorList>
    </citation>
    <scope>NUCLEOTIDE SEQUENCE [LARGE SCALE GENOMIC DNA]</scope>
    <source>
        <tissue evidence="5">Root</tissue>
    </source>
</reference>
<dbReference type="PANTHER" id="PTHR21495">
    <property type="entry name" value="NUCLEOPORIN-RELATED"/>
    <property type="match status" value="1"/>
</dbReference>
<comment type="function">
    <text evidence="4">Dirigent proteins impart stereoselectivity on the phenoxy radical-coupling reaction, yielding optically active lignans from two molecules of coniferyl alcohol in the biosynthesis of lignans, flavonolignans, and alkaloids and thus plays a central role in plant secondary metabolism.</text>
</comment>
<dbReference type="GO" id="GO:0048046">
    <property type="term" value="C:apoplast"/>
    <property type="evidence" value="ECO:0007669"/>
    <property type="project" value="UniProtKB-SubCell"/>
</dbReference>
<keyword evidence="3 4" id="KW-0964">Secreted</keyword>
<evidence type="ECO:0000256" key="4">
    <source>
        <dbReference type="RuleBase" id="RU363099"/>
    </source>
</evidence>
<accession>A0A0B2SKQ8</accession>
<keyword evidence="4" id="KW-0052">Apoplast</keyword>
<feature type="chain" id="PRO_5008190588" description="Dirigent protein" evidence="4">
    <location>
        <begin position="23"/>
        <end position="194"/>
    </location>
</feature>
<comment type="similarity">
    <text evidence="1 4">Belongs to the plant dirigent protein family.</text>
</comment>
<feature type="signal peptide" evidence="4">
    <location>
        <begin position="1"/>
        <end position="22"/>
    </location>
</feature>
<dbReference type="Pfam" id="PF03018">
    <property type="entry name" value="Dirigent"/>
    <property type="match status" value="1"/>
</dbReference>
<keyword evidence="4" id="KW-0732">Signal</keyword>
<dbReference type="Gene3D" id="2.40.480.10">
    <property type="entry name" value="Allene oxide cyclase-like"/>
    <property type="match status" value="1"/>
</dbReference>
<name>A0A0B2SKQ8_GLYSO</name>
<dbReference type="Proteomes" id="UP000053555">
    <property type="component" value="Unassembled WGS sequence"/>
</dbReference>
<comment type="subunit">
    <text evidence="2 4">Homodimer.</text>
</comment>
<evidence type="ECO:0000256" key="1">
    <source>
        <dbReference type="ARBA" id="ARBA00010746"/>
    </source>
</evidence>
<proteinExistence type="inferred from homology"/>
<evidence type="ECO:0000313" key="5">
    <source>
        <dbReference type="EMBL" id="KHN44904.1"/>
    </source>
</evidence>
<protein>
    <recommendedName>
        <fullName evidence="4">Dirigent protein</fullName>
    </recommendedName>
</protein>
<comment type="subcellular location">
    <subcellularLocation>
        <location evidence="4">Secreted</location>
        <location evidence="4">Extracellular space</location>
        <location evidence="4">Apoplast</location>
    </subcellularLocation>
</comment>